<protein>
    <recommendedName>
        <fullName evidence="2">Sulfotransferase domain-containing protein</fullName>
    </recommendedName>
</protein>
<dbReference type="AlphaFoldDB" id="A0A381YG84"/>
<dbReference type="InterPro" id="IPR052736">
    <property type="entry name" value="Stf3_sulfotransferase"/>
</dbReference>
<dbReference type="PANTHER" id="PTHR36451">
    <property type="entry name" value="PAPS-DEPENDENT SULFOTRANSFERASE STF3"/>
    <property type="match status" value="1"/>
</dbReference>
<dbReference type="PANTHER" id="PTHR36451:SF1">
    <property type="entry name" value="OMEGA-HYDROXY-BETA-DIHYDROMENAQUINONE-9 SULFOTRANSFERASE STF3"/>
    <property type="match status" value="1"/>
</dbReference>
<gene>
    <name evidence="1" type="ORF">METZ01_LOCUS128281</name>
</gene>
<evidence type="ECO:0008006" key="2">
    <source>
        <dbReference type="Google" id="ProtNLM"/>
    </source>
</evidence>
<dbReference type="InterPro" id="IPR027417">
    <property type="entry name" value="P-loop_NTPase"/>
</dbReference>
<name>A0A381YG84_9ZZZZ</name>
<evidence type="ECO:0000313" key="1">
    <source>
        <dbReference type="EMBL" id="SVA75427.1"/>
    </source>
</evidence>
<dbReference type="Pfam" id="PF13469">
    <property type="entry name" value="Sulfotransfer_3"/>
    <property type="match status" value="1"/>
</dbReference>
<dbReference type="EMBL" id="UINC01018047">
    <property type="protein sequence ID" value="SVA75427.1"/>
    <property type="molecule type" value="Genomic_DNA"/>
</dbReference>
<organism evidence="1">
    <name type="scientific">marine metagenome</name>
    <dbReference type="NCBI Taxonomy" id="408172"/>
    <lineage>
        <taxon>unclassified sequences</taxon>
        <taxon>metagenomes</taxon>
        <taxon>ecological metagenomes</taxon>
    </lineage>
</organism>
<sequence>MAKSVISRIPFAPLSALISMLARNGGVDLRRLHHLLGMVLRYGLLEPFRIAERVVFDRAIEAHTLERDPIFILGHWRSGTSYLQTLLSQDPALTTSTVYRSIFADNFCITEPWLKPVLNVIARILRLPFSLQRLPLELDIRAEGDVALCSMFSPYSYTWGHLFPARFEHWLDHCVLRPGPEVAAGWIAHYDAFIRKLSMASGGRQVVMKSPGDTARLDLLLRQYPNARFVYIHRDPVAVFHSNRYLWDVIRREFSLQNINNSDVDARILRTYQALLGSYLLQRDKIPASQLVEIRYEALRADPLSELRWVYHRLGLGEPPSGLTSFLSFQKRYPTPTYKTPPELEARLRDVWSFSFAEWP</sequence>
<reference evidence="1" key="1">
    <citation type="submission" date="2018-05" db="EMBL/GenBank/DDBJ databases">
        <authorList>
            <person name="Lanie J.A."/>
            <person name="Ng W.-L."/>
            <person name="Kazmierczak K.M."/>
            <person name="Andrzejewski T.M."/>
            <person name="Davidsen T.M."/>
            <person name="Wayne K.J."/>
            <person name="Tettelin H."/>
            <person name="Glass J.I."/>
            <person name="Rusch D."/>
            <person name="Podicherti R."/>
            <person name="Tsui H.-C.T."/>
            <person name="Winkler M.E."/>
        </authorList>
    </citation>
    <scope>NUCLEOTIDE SEQUENCE</scope>
</reference>
<proteinExistence type="predicted"/>
<dbReference type="Gene3D" id="3.40.50.300">
    <property type="entry name" value="P-loop containing nucleotide triphosphate hydrolases"/>
    <property type="match status" value="1"/>
</dbReference>
<feature type="non-terminal residue" evidence="1">
    <location>
        <position position="360"/>
    </location>
</feature>
<accession>A0A381YG84</accession>
<dbReference type="SUPFAM" id="SSF52540">
    <property type="entry name" value="P-loop containing nucleoside triphosphate hydrolases"/>
    <property type="match status" value="1"/>
</dbReference>